<reference evidence="2 3" key="1">
    <citation type="submission" date="2016-10" db="EMBL/GenBank/DDBJ databases">
        <authorList>
            <person name="de Groot N.N."/>
        </authorList>
    </citation>
    <scope>NUCLEOTIDE SEQUENCE [LARGE SCALE GENOMIC DNA]</scope>
    <source>
        <strain evidence="2 3">CGMCC 1.6133</strain>
    </source>
</reference>
<sequence length="170" mass="18716">MNLPSLPSLRSSGLPTLRLLAVATLVALSTALWYLVSHQLRDESDIEWFSASPSCDLHRASCKVTLGERGFLELEATADGRIQALEPLPLTVAVEGIDASSVRVDLVGRDMDMGLHRFPLERQADGRFHGEGQVPICTEARMDWQARVVVETSDGRLGGRFDFTVERNTP</sequence>
<evidence type="ECO:0000313" key="3">
    <source>
        <dbReference type="Proteomes" id="UP000198525"/>
    </source>
</evidence>
<dbReference type="EMBL" id="FNES01000010">
    <property type="protein sequence ID" value="SDK01169.1"/>
    <property type="molecule type" value="Genomic_DNA"/>
</dbReference>
<evidence type="ECO:0000313" key="2">
    <source>
        <dbReference type="EMBL" id="SDK01169.1"/>
    </source>
</evidence>
<dbReference type="Proteomes" id="UP000198525">
    <property type="component" value="Unassembled WGS sequence"/>
</dbReference>
<feature type="transmembrane region" description="Helical" evidence="1">
    <location>
        <begin position="16"/>
        <end position="36"/>
    </location>
</feature>
<accession>A0A1G8YE21</accession>
<keyword evidence="1" id="KW-0472">Membrane</keyword>
<dbReference type="OrthoDB" id="5917490at2"/>
<keyword evidence="1" id="KW-0812">Transmembrane</keyword>
<gene>
    <name evidence="2" type="ORF">SAMN04487954_11082</name>
</gene>
<keyword evidence="1" id="KW-1133">Transmembrane helix</keyword>
<proteinExistence type="predicted"/>
<evidence type="ECO:0000256" key="1">
    <source>
        <dbReference type="SAM" id="Phobius"/>
    </source>
</evidence>
<dbReference type="STRING" id="376427.SAMN04487954_11082"/>
<name>A0A1G8YE21_9GAMM</name>
<keyword evidence="3" id="KW-1185">Reference proteome</keyword>
<protein>
    <submittedName>
        <fullName evidence="2">Uncharacterized protein</fullName>
    </submittedName>
</protein>
<organism evidence="2 3">
    <name type="scientific">Billgrantia gudaonensis</name>
    <dbReference type="NCBI Taxonomy" id="376427"/>
    <lineage>
        <taxon>Bacteria</taxon>
        <taxon>Pseudomonadati</taxon>
        <taxon>Pseudomonadota</taxon>
        <taxon>Gammaproteobacteria</taxon>
        <taxon>Oceanospirillales</taxon>
        <taxon>Halomonadaceae</taxon>
        <taxon>Billgrantia</taxon>
    </lineage>
</organism>
<dbReference type="AlphaFoldDB" id="A0A1G8YE21"/>
<dbReference type="RefSeq" id="WP_089686746.1">
    <property type="nucleotide sequence ID" value="NZ_FNES01000010.1"/>
</dbReference>